<feature type="compositionally biased region" description="Low complexity" evidence="1">
    <location>
        <begin position="275"/>
        <end position="287"/>
    </location>
</feature>
<evidence type="ECO:0000259" key="3">
    <source>
        <dbReference type="Pfam" id="PF14973"/>
    </source>
</evidence>
<accession>A0A8B6DL56</accession>
<dbReference type="GO" id="GO:0042162">
    <property type="term" value="F:telomeric DNA binding"/>
    <property type="evidence" value="ECO:0007669"/>
    <property type="project" value="TreeGrafter"/>
</dbReference>
<keyword evidence="2" id="KW-1133">Transmembrane helix</keyword>
<dbReference type="InterPro" id="IPR029400">
    <property type="entry name" value="TINF2_N"/>
</dbReference>
<dbReference type="GO" id="GO:1904356">
    <property type="term" value="P:regulation of telomere maintenance via telomere lengthening"/>
    <property type="evidence" value="ECO:0007669"/>
    <property type="project" value="TreeGrafter"/>
</dbReference>
<dbReference type="AlphaFoldDB" id="A0A8B6DL56"/>
<keyword evidence="2" id="KW-0472">Membrane</keyword>
<dbReference type="Pfam" id="PF14973">
    <property type="entry name" value="TINF2_N"/>
    <property type="match status" value="1"/>
</dbReference>
<dbReference type="GO" id="GO:0016233">
    <property type="term" value="P:telomere capping"/>
    <property type="evidence" value="ECO:0007669"/>
    <property type="project" value="InterPro"/>
</dbReference>
<evidence type="ECO:0000313" key="5">
    <source>
        <dbReference type="Proteomes" id="UP000596742"/>
    </source>
</evidence>
<name>A0A8B6DL56_MYTGA</name>
<dbReference type="PANTHER" id="PTHR15512">
    <property type="entry name" value="TERF1-INTERACTING NUCLEAR FACTOR 2"/>
    <property type="match status" value="1"/>
</dbReference>
<feature type="domain" description="TERF1-interacting nuclear factor 2 N-terminal" evidence="3">
    <location>
        <begin position="53"/>
        <end position="194"/>
    </location>
</feature>
<dbReference type="OrthoDB" id="6110924at2759"/>
<keyword evidence="5" id="KW-1185">Reference proteome</keyword>
<dbReference type="InterPro" id="IPR039098">
    <property type="entry name" value="TINF2"/>
</dbReference>
<comment type="caution">
    <text evidence="4">The sequence shown here is derived from an EMBL/GenBank/DDBJ whole genome shotgun (WGS) entry which is preliminary data.</text>
</comment>
<evidence type="ECO:0000256" key="2">
    <source>
        <dbReference type="SAM" id="Phobius"/>
    </source>
</evidence>
<gene>
    <name evidence="4" type="ORF">MGAL_10B000089</name>
</gene>
<proteinExistence type="predicted"/>
<feature type="transmembrane region" description="Helical" evidence="2">
    <location>
        <begin position="715"/>
        <end position="744"/>
    </location>
</feature>
<feature type="compositionally biased region" description="Basic residues" evidence="1">
    <location>
        <begin position="438"/>
        <end position="451"/>
    </location>
</feature>
<evidence type="ECO:0000313" key="4">
    <source>
        <dbReference type="EMBL" id="VDI20851.1"/>
    </source>
</evidence>
<dbReference type="PANTHER" id="PTHR15512:SF0">
    <property type="entry name" value="TERF1-INTERACTING NUCLEAR FACTOR 2"/>
    <property type="match status" value="1"/>
</dbReference>
<dbReference type="GO" id="GO:0070187">
    <property type="term" value="C:shelterin complex"/>
    <property type="evidence" value="ECO:0007669"/>
    <property type="project" value="InterPro"/>
</dbReference>
<keyword evidence="2" id="KW-0812">Transmembrane</keyword>
<feature type="region of interest" description="Disordered" evidence="1">
    <location>
        <begin position="274"/>
        <end position="305"/>
    </location>
</feature>
<evidence type="ECO:0000256" key="1">
    <source>
        <dbReference type="SAM" id="MobiDB-lite"/>
    </source>
</evidence>
<reference evidence="4" key="1">
    <citation type="submission" date="2018-11" db="EMBL/GenBank/DDBJ databases">
        <authorList>
            <person name="Alioto T."/>
            <person name="Alioto T."/>
        </authorList>
    </citation>
    <scope>NUCLEOTIDE SEQUENCE</scope>
</reference>
<organism evidence="4 5">
    <name type="scientific">Mytilus galloprovincialis</name>
    <name type="common">Mediterranean mussel</name>
    <dbReference type="NCBI Taxonomy" id="29158"/>
    <lineage>
        <taxon>Eukaryota</taxon>
        <taxon>Metazoa</taxon>
        <taxon>Spiralia</taxon>
        <taxon>Lophotrochozoa</taxon>
        <taxon>Mollusca</taxon>
        <taxon>Bivalvia</taxon>
        <taxon>Autobranchia</taxon>
        <taxon>Pteriomorphia</taxon>
        <taxon>Mytilida</taxon>
        <taxon>Mytiloidea</taxon>
        <taxon>Mytilidae</taxon>
        <taxon>Mytilinae</taxon>
        <taxon>Mytilus</taxon>
    </lineage>
</organism>
<feature type="region of interest" description="Disordered" evidence="1">
    <location>
        <begin position="434"/>
        <end position="454"/>
    </location>
</feature>
<dbReference type="EMBL" id="UYJE01003622">
    <property type="protein sequence ID" value="VDI20851.1"/>
    <property type="molecule type" value="Genomic_DNA"/>
</dbReference>
<sequence length="745" mass="83838">MDTKQKILTWTLEYACKFKLHNIISVVSQNASDIEDWNVSRLYLVTSGLHCIVTSADYNSYPQAIQFLEYLYENCKEFIPFRAYSKLVTGIKMMVLLKMLELNKEGVLVKLNEYFPRSGADYPCADKKELKRLSSVYSNFRKFYLPLAADKKLCTAYFVEEFHEEYGPEFHAALKRLTENFLSKIESHLPITVLEKLMQCSEDKCYELHQDSSSAAFEIFLDVILTKSKLSESDLIHMLTMLRIITDCDRVQPLDHNGLGTSSERTDSRKYIDGSKSLFSSSSNNDKNSIKRKGEMLSGKSGSSLSDDVFNSHSAYEKNTVFNRNNSNSSVYNSHETYRYKNRFGAISDHSKKYSIAENKNSNGIHMTDNFMDSEFAGNCKLSSCVHKHVKQLAEQKCDICKEIDKATGKTSARGQKIVDIEFVGIKPIQQRPTSSKWHTKLSPRTKKMRSTKLQMPSLRLWEKPTNKNLMGDSDSQITKKKKINILEDISGEIDRQTFVAQYVDNLELPLEIDNLEHPTKENKFENYSDSHESSNLQLTQSVDSDVGPGPFIQGVVCDVGPGQFIQEVVCDVGPGQFIQEPTQVQYISSSSEEKTQNGIVMEATEYENIVDSGCLLVNLNPPCPVCTVDSGYLLVNLNPPCPVCTVDSGYLLVNLTHPVLCTVDSGYLLVNLNPPCPVCTVDSGCLLVNLNPPCSVCTVDSGCFTGVNLNPPVLFVQLILVVYWLTLTHPVLFVQLILVITWLP</sequence>
<dbReference type="Proteomes" id="UP000596742">
    <property type="component" value="Unassembled WGS sequence"/>
</dbReference>
<protein>
    <recommendedName>
        <fullName evidence="3">TERF1-interacting nuclear factor 2 N-terminal domain-containing protein</fullName>
    </recommendedName>
</protein>